<evidence type="ECO:0000313" key="2">
    <source>
        <dbReference type="EMBL" id="KAJ7764841.1"/>
    </source>
</evidence>
<gene>
    <name evidence="2" type="ORF">B0H16DRAFT_1310330</name>
</gene>
<accession>A0AAD7JHD2</accession>
<keyword evidence="3" id="KW-1185">Reference proteome</keyword>
<sequence length="409" mass="46055">MELRLQETQQERDALKKRVAELEDREEKVRRHPPSQTNESRLTAELETTKNSLQHCGQKLKEAQETASIFEASGQKLNTKYKGLQAKHQELTNAASKTDRRVAALVEQNHALSAQLKALRHDSKANTQESSLDVFSNRLDQVSEAAIKSGVESLNDVLDNFVMEILEKSDQLVQKHAHLVRPPSDREQEQENPVLRALAQPSLTEENRGLLLDVQLHDQLHSTLYHVFFSNDVLPTWIDHDGVVQPISEELSRREPWTVAQRWRALTAMGMFALIEEGHFAGSIHRQTEDIVELLAQAHGLTPTQFEDMSDALFSGLRAMYKEANELSVSVRRDILSVRMTVTTVSATHFDPNLACSVWPEMGAAAGDEIVGRYKFGLMKVTETGERFDLMKPEVATTALIRETSKSSS</sequence>
<name>A0AAD7JHD2_9AGAR</name>
<dbReference type="EMBL" id="JARKIB010000027">
    <property type="protein sequence ID" value="KAJ7764841.1"/>
    <property type="molecule type" value="Genomic_DNA"/>
</dbReference>
<feature type="compositionally biased region" description="Basic and acidic residues" evidence="1">
    <location>
        <begin position="20"/>
        <end position="29"/>
    </location>
</feature>
<evidence type="ECO:0000256" key="1">
    <source>
        <dbReference type="SAM" id="MobiDB-lite"/>
    </source>
</evidence>
<comment type="caution">
    <text evidence="2">The sequence shown here is derived from an EMBL/GenBank/DDBJ whole genome shotgun (WGS) entry which is preliminary data.</text>
</comment>
<reference evidence="2" key="1">
    <citation type="submission" date="2023-03" db="EMBL/GenBank/DDBJ databases">
        <title>Massive genome expansion in bonnet fungi (Mycena s.s.) driven by repeated elements and novel gene families across ecological guilds.</title>
        <authorList>
            <consortium name="Lawrence Berkeley National Laboratory"/>
            <person name="Harder C.B."/>
            <person name="Miyauchi S."/>
            <person name="Viragh M."/>
            <person name="Kuo A."/>
            <person name="Thoen E."/>
            <person name="Andreopoulos B."/>
            <person name="Lu D."/>
            <person name="Skrede I."/>
            <person name="Drula E."/>
            <person name="Henrissat B."/>
            <person name="Morin E."/>
            <person name="Kohler A."/>
            <person name="Barry K."/>
            <person name="LaButti K."/>
            <person name="Morin E."/>
            <person name="Salamov A."/>
            <person name="Lipzen A."/>
            <person name="Mereny Z."/>
            <person name="Hegedus B."/>
            <person name="Baldrian P."/>
            <person name="Stursova M."/>
            <person name="Weitz H."/>
            <person name="Taylor A."/>
            <person name="Grigoriev I.V."/>
            <person name="Nagy L.G."/>
            <person name="Martin F."/>
            <person name="Kauserud H."/>
        </authorList>
    </citation>
    <scope>NUCLEOTIDE SEQUENCE</scope>
    <source>
        <strain evidence="2">CBHHK182m</strain>
    </source>
</reference>
<dbReference type="AlphaFoldDB" id="A0AAD7JHD2"/>
<proteinExistence type="predicted"/>
<dbReference type="Proteomes" id="UP001215598">
    <property type="component" value="Unassembled WGS sequence"/>
</dbReference>
<organism evidence="2 3">
    <name type="scientific">Mycena metata</name>
    <dbReference type="NCBI Taxonomy" id="1033252"/>
    <lineage>
        <taxon>Eukaryota</taxon>
        <taxon>Fungi</taxon>
        <taxon>Dikarya</taxon>
        <taxon>Basidiomycota</taxon>
        <taxon>Agaricomycotina</taxon>
        <taxon>Agaricomycetes</taxon>
        <taxon>Agaricomycetidae</taxon>
        <taxon>Agaricales</taxon>
        <taxon>Marasmiineae</taxon>
        <taxon>Mycenaceae</taxon>
        <taxon>Mycena</taxon>
    </lineage>
</organism>
<feature type="region of interest" description="Disordered" evidence="1">
    <location>
        <begin position="20"/>
        <end position="41"/>
    </location>
</feature>
<evidence type="ECO:0000313" key="3">
    <source>
        <dbReference type="Proteomes" id="UP001215598"/>
    </source>
</evidence>
<protein>
    <submittedName>
        <fullName evidence="2">Uncharacterized protein</fullName>
    </submittedName>
</protein>